<protein>
    <submittedName>
        <fullName evidence="3">Uncharacterized protein</fullName>
    </submittedName>
</protein>
<evidence type="ECO:0000256" key="2">
    <source>
        <dbReference type="SAM" id="MobiDB-lite"/>
    </source>
</evidence>
<dbReference type="EMBL" id="GL379790">
    <property type="protein sequence ID" value="EGT49757.1"/>
    <property type="molecule type" value="Genomic_DNA"/>
</dbReference>
<evidence type="ECO:0000256" key="1">
    <source>
        <dbReference type="SAM" id="Coils"/>
    </source>
</evidence>
<accession>G0MDE7</accession>
<organism evidence="4">
    <name type="scientific">Caenorhabditis brenneri</name>
    <name type="common">Nematode worm</name>
    <dbReference type="NCBI Taxonomy" id="135651"/>
    <lineage>
        <taxon>Eukaryota</taxon>
        <taxon>Metazoa</taxon>
        <taxon>Ecdysozoa</taxon>
        <taxon>Nematoda</taxon>
        <taxon>Chromadorea</taxon>
        <taxon>Rhabditida</taxon>
        <taxon>Rhabditina</taxon>
        <taxon>Rhabditomorpha</taxon>
        <taxon>Rhabditoidea</taxon>
        <taxon>Rhabditidae</taxon>
        <taxon>Peloderinae</taxon>
        <taxon>Caenorhabditis</taxon>
    </lineage>
</organism>
<evidence type="ECO:0000313" key="4">
    <source>
        <dbReference type="Proteomes" id="UP000008068"/>
    </source>
</evidence>
<feature type="compositionally biased region" description="Basic and acidic residues" evidence="2">
    <location>
        <begin position="442"/>
        <end position="456"/>
    </location>
</feature>
<feature type="compositionally biased region" description="Polar residues" evidence="2">
    <location>
        <begin position="409"/>
        <end position="427"/>
    </location>
</feature>
<keyword evidence="1" id="KW-0175">Coiled coil</keyword>
<reference evidence="4" key="1">
    <citation type="submission" date="2011-07" db="EMBL/GenBank/DDBJ databases">
        <authorList>
            <consortium name="Caenorhabditis brenneri Sequencing and Analysis Consortium"/>
            <person name="Wilson R.K."/>
        </authorList>
    </citation>
    <scope>NUCLEOTIDE SEQUENCE [LARGE SCALE GENOMIC DNA]</scope>
    <source>
        <strain evidence="4">PB2801</strain>
    </source>
</reference>
<name>G0MDE7_CAEBE</name>
<evidence type="ECO:0000313" key="3">
    <source>
        <dbReference type="EMBL" id="EGT49757.1"/>
    </source>
</evidence>
<keyword evidence="4" id="KW-1185">Reference proteome</keyword>
<feature type="coiled-coil region" evidence="1">
    <location>
        <begin position="30"/>
        <end position="75"/>
    </location>
</feature>
<dbReference type="InParanoid" id="G0MDE7"/>
<proteinExistence type="predicted"/>
<feature type="coiled-coil region" evidence="1">
    <location>
        <begin position="329"/>
        <end position="377"/>
    </location>
</feature>
<dbReference type="HOGENOM" id="CLU_600248_0_0_1"/>
<feature type="region of interest" description="Disordered" evidence="2">
    <location>
        <begin position="399"/>
        <end position="456"/>
    </location>
</feature>
<dbReference type="Proteomes" id="UP000008068">
    <property type="component" value="Unassembled WGS sequence"/>
</dbReference>
<gene>
    <name evidence="3" type="ORF">CAEBREN_05379</name>
</gene>
<dbReference type="AlphaFoldDB" id="G0MDE7"/>
<sequence>MVAPTTSPSSAISESLVMVESSGAGSCTKCDVLLGRIQELECQLEEEKEAKENMVDCLDKTFESLTNEIENHKTKDAKVLHLTAQLRDATTQLEAKFQDNAAKDFAKSIEDFKQEILNDKTALRMELDKVKQMETEQDCSEAESQPSVQELIDQVVYLESELDFANLKVLQLEYQIQEDSAHFGSSTNFLAVEDPSHSESPESIADGIQQSSIKEAEVHEKMQTKVNTPSHKLLEVQQENSLLKTARENADRILHEKFEHSNQLSLHQFAHQYNQLVQELEREKYNLVNSEQEKAYLRNHINWIVVEKESLGMRLAEANRRVSENRVSEQKLKEQVAAKSEQIEKLREKRDHLERTIESTNAEIEALVDENKQLITENCKLQKMNEQLLGAHDTSDMEESLYRDCTRTPAPSSPCTPISPKTPTTPESPVDEKPWMRGHKRRSDEYECSDNKKQKQ</sequence>